<dbReference type="Pfam" id="PF03092">
    <property type="entry name" value="BT1"/>
    <property type="match status" value="1"/>
</dbReference>
<dbReference type="AlphaFoldDB" id="C0PS73"/>
<evidence type="ECO:0000256" key="2">
    <source>
        <dbReference type="ARBA" id="ARBA00007015"/>
    </source>
</evidence>
<keyword evidence="5 8" id="KW-1133">Transmembrane helix</keyword>
<feature type="transmembrane region" description="Helical" evidence="8">
    <location>
        <begin position="450"/>
        <end position="470"/>
    </location>
</feature>
<evidence type="ECO:0000256" key="3">
    <source>
        <dbReference type="ARBA" id="ARBA00022448"/>
    </source>
</evidence>
<feature type="transmembrane region" description="Helical" evidence="8">
    <location>
        <begin position="551"/>
        <end position="575"/>
    </location>
</feature>
<dbReference type="PANTHER" id="PTHR31585:SF0">
    <property type="entry name" value="FOLATE-BIOPTERIN TRANSPORTER 1, CHLOROPLASTIC"/>
    <property type="match status" value="1"/>
</dbReference>
<dbReference type="SUPFAM" id="SSF103473">
    <property type="entry name" value="MFS general substrate transporter"/>
    <property type="match status" value="1"/>
</dbReference>
<dbReference type="PANTHER" id="PTHR31585">
    <property type="entry name" value="FOLATE-BIOPTERIN TRANSPORTER 1, CHLOROPLASTIC"/>
    <property type="match status" value="1"/>
</dbReference>
<keyword evidence="6 8" id="KW-0472">Membrane</keyword>
<proteinExistence type="evidence at transcript level"/>
<name>C0PS73_PICSI</name>
<feature type="transmembrane region" description="Helical" evidence="8">
    <location>
        <begin position="163"/>
        <end position="186"/>
    </location>
</feature>
<dbReference type="InterPro" id="IPR004324">
    <property type="entry name" value="FBT"/>
</dbReference>
<feature type="transmembrane region" description="Helical" evidence="8">
    <location>
        <begin position="229"/>
        <end position="250"/>
    </location>
</feature>
<dbReference type="GO" id="GO:0016020">
    <property type="term" value="C:membrane"/>
    <property type="evidence" value="ECO:0007669"/>
    <property type="project" value="UniProtKB-SubCell"/>
</dbReference>
<dbReference type="Gene3D" id="1.20.1250.20">
    <property type="entry name" value="MFS general substrate transporter like domains"/>
    <property type="match status" value="1"/>
</dbReference>
<keyword evidence="4 8" id="KW-0812">Transmembrane</keyword>
<feature type="transmembrane region" description="Helical" evidence="8">
    <location>
        <begin position="295"/>
        <end position="313"/>
    </location>
</feature>
<comment type="subcellular location">
    <subcellularLocation>
        <location evidence="1">Membrane</location>
        <topology evidence="1">Multi-pass membrane protein</topology>
    </subcellularLocation>
</comment>
<feature type="transmembrane region" description="Helical" evidence="8">
    <location>
        <begin position="518"/>
        <end position="539"/>
    </location>
</feature>
<sequence>MLFQSHAMACCHGFCSKTDIRRPAQVLGIHQFQEIGCSLKSFVVIDESKCYGVKRNLLFRRSWDSAMAVHIQMPTASKYQKMETEPPEDVPDSSLKGNSKPYSGNFGNGTTVSRGQPVSKIDKATRTETRFELGSFSENIPQSNRNIFRSIKLFGVQMSPDNVAIAMVYFVQGILGLARLAVSFFLKDDLHLDPAETAVISGISAAPWLVKPLYGFISDSFPLFGYRRRSYLILAGLLGAFSWGLMATFVDDKFGAAVSILLGSLSVAFSDVVVDSMVVERARGESQDISGSLQSLCWGSSAVGGIVSAYFSGSLVEAYGVRFVFGVTAFMPLMTSAVSVLVHEQPFSSSMLFTGPDNTRSTLGVFESAKRHILQLWGTVRQPNIFLPTLFIFLWQATPQSETAMFFFTTNKLGFGPEFLGRVRLVTSVASLFGVWLYNGLLKSVPLQKIFFWTTLVGAGLGMTQILLVTGVNRQLGISDEWFAIGDSLILTVLSQASFMPVLVLAAKLCPSGMEATLFATLMSISNGGSVTGGLIGAGLTKVLGVTKDNFTNLTLLLVLCNLSSLFPLPLLGLLPKENNKEVIAGDAEKLFIGSDETKVK</sequence>
<feature type="transmembrane region" description="Helical" evidence="8">
    <location>
        <begin position="419"/>
        <end position="438"/>
    </location>
</feature>
<evidence type="ECO:0000256" key="7">
    <source>
        <dbReference type="SAM" id="MobiDB-lite"/>
    </source>
</evidence>
<dbReference type="InterPro" id="IPR039309">
    <property type="entry name" value="BT1"/>
</dbReference>
<feature type="transmembrane region" description="Helical" evidence="8">
    <location>
        <begin position="482"/>
        <end position="506"/>
    </location>
</feature>
<dbReference type="InterPro" id="IPR036259">
    <property type="entry name" value="MFS_trans_sf"/>
</dbReference>
<accession>C0PS73</accession>
<dbReference type="CDD" id="cd17484">
    <property type="entry name" value="MFS_FBT"/>
    <property type="match status" value="1"/>
</dbReference>
<evidence type="ECO:0000256" key="6">
    <source>
        <dbReference type="ARBA" id="ARBA00023136"/>
    </source>
</evidence>
<evidence type="ECO:0000256" key="8">
    <source>
        <dbReference type="SAM" id="Phobius"/>
    </source>
</evidence>
<protein>
    <recommendedName>
        <fullName evidence="10">Major facilitator superfamily (MFS) profile domain-containing protein</fullName>
    </recommendedName>
</protein>
<reference evidence="9" key="1">
    <citation type="submission" date="2009-02" db="EMBL/GenBank/DDBJ databases">
        <title>Full length sequence-verified cDNA sequences from Sitka spruce (Picea sitchensis).</title>
        <authorList>
            <person name="Reid K.E."/>
            <person name="Liao N."/>
            <person name="Ralph S."/>
            <person name="Kolosova N."/>
            <person name="Oddy C."/>
            <person name="Moore R."/>
            <person name="Mayo M."/>
            <person name="Wagner S."/>
            <person name="King J."/>
            <person name="Yanchuk A."/>
            <person name="Holt R."/>
            <person name="Jones S."/>
            <person name="Marra M."/>
            <person name="Ritland C.E."/>
            <person name="Ritland K."/>
            <person name="Bohlmann J."/>
        </authorList>
    </citation>
    <scope>NUCLEOTIDE SEQUENCE</scope>
    <source>
        <tissue evidence="9">Green portion of the leader tissue</tissue>
    </source>
</reference>
<dbReference type="EMBL" id="BT071191">
    <property type="protein sequence ID" value="ACN40663.1"/>
    <property type="molecule type" value="mRNA"/>
</dbReference>
<comment type="similarity">
    <text evidence="2">Belongs to the major facilitator superfamily. Folate-biopterin transporter (TC 2.A.71) family.</text>
</comment>
<feature type="transmembrane region" description="Helical" evidence="8">
    <location>
        <begin position="319"/>
        <end position="342"/>
    </location>
</feature>
<feature type="transmembrane region" description="Helical" evidence="8">
    <location>
        <begin position="380"/>
        <end position="399"/>
    </location>
</feature>
<evidence type="ECO:0000256" key="4">
    <source>
        <dbReference type="ARBA" id="ARBA00022692"/>
    </source>
</evidence>
<dbReference type="NCBIfam" id="TIGR00788">
    <property type="entry name" value="fbt"/>
    <property type="match status" value="1"/>
</dbReference>
<evidence type="ECO:0008006" key="10">
    <source>
        <dbReference type="Google" id="ProtNLM"/>
    </source>
</evidence>
<feature type="transmembrane region" description="Helical" evidence="8">
    <location>
        <begin position="256"/>
        <end position="274"/>
    </location>
</feature>
<evidence type="ECO:0000256" key="5">
    <source>
        <dbReference type="ARBA" id="ARBA00022989"/>
    </source>
</evidence>
<evidence type="ECO:0000256" key="1">
    <source>
        <dbReference type="ARBA" id="ARBA00004141"/>
    </source>
</evidence>
<evidence type="ECO:0000313" key="9">
    <source>
        <dbReference type="EMBL" id="ACN40663.1"/>
    </source>
</evidence>
<feature type="transmembrane region" description="Helical" evidence="8">
    <location>
        <begin position="198"/>
        <end position="217"/>
    </location>
</feature>
<organism evidence="9">
    <name type="scientific">Picea sitchensis</name>
    <name type="common">Sitka spruce</name>
    <name type="synonym">Pinus sitchensis</name>
    <dbReference type="NCBI Taxonomy" id="3332"/>
    <lineage>
        <taxon>Eukaryota</taxon>
        <taxon>Viridiplantae</taxon>
        <taxon>Streptophyta</taxon>
        <taxon>Embryophyta</taxon>
        <taxon>Tracheophyta</taxon>
        <taxon>Spermatophyta</taxon>
        <taxon>Pinopsida</taxon>
        <taxon>Pinidae</taxon>
        <taxon>Conifers I</taxon>
        <taxon>Pinales</taxon>
        <taxon>Pinaceae</taxon>
        <taxon>Picea</taxon>
    </lineage>
</organism>
<feature type="region of interest" description="Disordered" evidence="7">
    <location>
        <begin position="78"/>
        <end position="121"/>
    </location>
</feature>
<keyword evidence="3" id="KW-0813">Transport</keyword>